<protein>
    <submittedName>
        <fullName evidence="1">Uncharacterized protein</fullName>
    </submittedName>
</protein>
<reference evidence="1" key="1">
    <citation type="submission" date="2022-10" db="EMBL/GenBank/DDBJ databases">
        <title>Complete Genome of Trichothecium roseum strain YXFP-22015, a Plant Pathogen Isolated from Citrus.</title>
        <authorList>
            <person name="Wang Y."/>
            <person name="Zhu L."/>
        </authorList>
    </citation>
    <scope>NUCLEOTIDE SEQUENCE</scope>
    <source>
        <strain evidence="1">YXFP-22015</strain>
    </source>
</reference>
<dbReference type="Proteomes" id="UP001163324">
    <property type="component" value="Chromosome 2"/>
</dbReference>
<name>A0ACC0V8K7_9HYPO</name>
<comment type="caution">
    <text evidence="1">The sequence shown here is derived from an EMBL/GenBank/DDBJ whole genome shotgun (WGS) entry which is preliminary data.</text>
</comment>
<accession>A0ACC0V8K7</accession>
<keyword evidence="2" id="KW-1185">Reference proteome</keyword>
<evidence type="ECO:0000313" key="1">
    <source>
        <dbReference type="EMBL" id="KAI9902742.1"/>
    </source>
</evidence>
<proteinExistence type="predicted"/>
<organism evidence="1 2">
    <name type="scientific">Trichothecium roseum</name>
    <dbReference type="NCBI Taxonomy" id="47278"/>
    <lineage>
        <taxon>Eukaryota</taxon>
        <taxon>Fungi</taxon>
        <taxon>Dikarya</taxon>
        <taxon>Ascomycota</taxon>
        <taxon>Pezizomycotina</taxon>
        <taxon>Sordariomycetes</taxon>
        <taxon>Hypocreomycetidae</taxon>
        <taxon>Hypocreales</taxon>
        <taxon>Hypocreales incertae sedis</taxon>
        <taxon>Trichothecium</taxon>
    </lineage>
</organism>
<sequence length="341" mass="38334">MDLTPGFNELLKKHDAPPSGTKVSLEAVDAFLEEARRINSHITNLHRSLLSARRAYLSRTQPRKGNFQGINPQTSFMSDEDRELLDKNAKDIMRDANWSIEQLEGAEKLRYETQKKSIQKKHGGGLGALSSWASGGVVSSKTPEHQKAEAQAEELRIHRDGVVWYLRRQLQQCGKTQSDMMEKRLRRELEQTRSLGSQAMSFADFAQFTGTTAKPSSNTGSSQDQNTAPRPDDGLTDEQIQMFEAGNQDMMTHFESMHEKVRTAQKSLAEISDLQTTLISHLSTQAENIELLVEESQDTTEKVQEGNKQLKKATERPSAARLTFYAASGLCTFLVIWDLVF</sequence>
<dbReference type="EMBL" id="CM047941">
    <property type="protein sequence ID" value="KAI9902742.1"/>
    <property type="molecule type" value="Genomic_DNA"/>
</dbReference>
<gene>
    <name evidence="1" type="ORF">N3K66_002094</name>
</gene>
<evidence type="ECO:0000313" key="2">
    <source>
        <dbReference type="Proteomes" id="UP001163324"/>
    </source>
</evidence>